<accession>A0AAE0IDG9</accession>
<gene>
    <name evidence="1" type="ORF">B0H66DRAFT_217428</name>
</gene>
<organism evidence="1 2">
    <name type="scientific">Apodospora peruviana</name>
    <dbReference type="NCBI Taxonomy" id="516989"/>
    <lineage>
        <taxon>Eukaryota</taxon>
        <taxon>Fungi</taxon>
        <taxon>Dikarya</taxon>
        <taxon>Ascomycota</taxon>
        <taxon>Pezizomycotina</taxon>
        <taxon>Sordariomycetes</taxon>
        <taxon>Sordariomycetidae</taxon>
        <taxon>Sordariales</taxon>
        <taxon>Lasiosphaeriaceae</taxon>
        <taxon>Apodospora</taxon>
    </lineage>
</organism>
<protein>
    <submittedName>
        <fullName evidence="1">Uncharacterized protein</fullName>
    </submittedName>
</protein>
<proteinExistence type="predicted"/>
<evidence type="ECO:0000313" key="1">
    <source>
        <dbReference type="EMBL" id="KAK3322950.1"/>
    </source>
</evidence>
<sequence>MSVVLSPIWHHLPQEIVETILTHHVDSFIDRDPALAWVQLRQISGYQLRRIERHFRQHWLPKMSITLYSPDAGCWSIEYFFHAFDEDNKKIVIFAAEELALNSWPVFTQGFEPAATILDVWADFARSPINKRNITVRLGEGVLSGGYHGGYIVNDTDLPGLQHPPRAEQGRYVQFDWMRAMNELLREEMFMRNVADKMVRCLITHLSIPSA</sequence>
<dbReference type="Proteomes" id="UP001283341">
    <property type="component" value="Unassembled WGS sequence"/>
</dbReference>
<evidence type="ECO:0000313" key="2">
    <source>
        <dbReference type="Proteomes" id="UP001283341"/>
    </source>
</evidence>
<comment type="caution">
    <text evidence="1">The sequence shown here is derived from an EMBL/GenBank/DDBJ whole genome shotgun (WGS) entry which is preliminary data.</text>
</comment>
<name>A0AAE0IDG9_9PEZI</name>
<reference evidence="1" key="1">
    <citation type="journal article" date="2023" name="Mol. Phylogenet. Evol.">
        <title>Genome-scale phylogeny and comparative genomics of the fungal order Sordariales.</title>
        <authorList>
            <person name="Hensen N."/>
            <person name="Bonometti L."/>
            <person name="Westerberg I."/>
            <person name="Brannstrom I.O."/>
            <person name="Guillou S."/>
            <person name="Cros-Aarteil S."/>
            <person name="Calhoun S."/>
            <person name="Haridas S."/>
            <person name="Kuo A."/>
            <person name="Mondo S."/>
            <person name="Pangilinan J."/>
            <person name="Riley R."/>
            <person name="LaButti K."/>
            <person name="Andreopoulos B."/>
            <person name="Lipzen A."/>
            <person name="Chen C."/>
            <person name="Yan M."/>
            <person name="Daum C."/>
            <person name="Ng V."/>
            <person name="Clum A."/>
            <person name="Steindorff A."/>
            <person name="Ohm R.A."/>
            <person name="Martin F."/>
            <person name="Silar P."/>
            <person name="Natvig D.O."/>
            <person name="Lalanne C."/>
            <person name="Gautier V."/>
            <person name="Ament-Velasquez S.L."/>
            <person name="Kruys A."/>
            <person name="Hutchinson M.I."/>
            <person name="Powell A.J."/>
            <person name="Barry K."/>
            <person name="Miller A.N."/>
            <person name="Grigoriev I.V."/>
            <person name="Debuchy R."/>
            <person name="Gladieux P."/>
            <person name="Hiltunen Thoren M."/>
            <person name="Johannesson H."/>
        </authorList>
    </citation>
    <scope>NUCLEOTIDE SEQUENCE</scope>
    <source>
        <strain evidence="1">CBS 118394</strain>
    </source>
</reference>
<keyword evidence="2" id="KW-1185">Reference proteome</keyword>
<dbReference type="AlphaFoldDB" id="A0AAE0IDG9"/>
<reference evidence="1" key="2">
    <citation type="submission" date="2023-06" db="EMBL/GenBank/DDBJ databases">
        <authorList>
            <consortium name="Lawrence Berkeley National Laboratory"/>
            <person name="Haridas S."/>
            <person name="Hensen N."/>
            <person name="Bonometti L."/>
            <person name="Westerberg I."/>
            <person name="Brannstrom I.O."/>
            <person name="Guillou S."/>
            <person name="Cros-Aarteil S."/>
            <person name="Calhoun S."/>
            <person name="Kuo A."/>
            <person name="Mondo S."/>
            <person name="Pangilinan J."/>
            <person name="Riley R."/>
            <person name="Labutti K."/>
            <person name="Andreopoulos B."/>
            <person name="Lipzen A."/>
            <person name="Chen C."/>
            <person name="Yanf M."/>
            <person name="Daum C."/>
            <person name="Ng V."/>
            <person name="Clum A."/>
            <person name="Steindorff A."/>
            <person name="Ohm R."/>
            <person name="Martin F."/>
            <person name="Silar P."/>
            <person name="Natvig D."/>
            <person name="Lalanne C."/>
            <person name="Gautier V."/>
            <person name="Ament-Velasquez S.L."/>
            <person name="Kruys A."/>
            <person name="Hutchinson M.I."/>
            <person name="Powell A.J."/>
            <person name="Barry K."/>
            <person name="Miller A.N."/>
            <person name="Grigoriev I.V."/>
            <person name="Debuchy R."/>
            <person name="Gladieux P."/>
            <person name="Thoren M.H."/>
            <person name="Johannesson H."/>
        </authorList>
    </citation>
    <scope>NUCLEOTIDE SEQUENCE</scope>
    <source>
        <strain evidence="1">CBS 118394</strain>
    </source>
</reference>
<dbReference type="EMBL" id="JAUEDM010000003">
    <property type="protein sequence ID" value="KAK3322950.1"/>
    <property type="molecule type" value="Genomic_DNA"/>
</dbReference>